<dbReference type="SUPFAM" id="SSF50729">
    <property type="entry name" value="PH domain-like"/>
    <property type="match status" value="1"/>
</dbReference>
<protein>
    <recommendedName>
        <fullName evidence="1">PH domain-containing protein</fullName>
    </recommendedName>
</protein>
<comment type="caution">
    <text evidence="2">The sequence shown here is derived from an EMBL/GenBank/DDBJ whole genome shotgun (WGS) entry which is preliminary data.</text>
</comment>
<sequence>MLPNTMQKGIRINDGQLLYLANKARQENTICGFLYKKSSDTGKWQLRYFVLYQNLLFYFENDTASRPSGVAVLEGSYCDRAITSASVAKGKEIDKQVSNARKYRNFGRFIIPLHSSPQNNNTPS</sequence>
<dbReference type="InterPro" id="IPR011993">
    <property type="entry name" value="PH-like_dom_sf"/>
</dbReference>
<dbReference type="Proteomes" id="UP001347796">
    <property type="component" value="Unassembled WGS sequence"/>
</dbReference>
<name>A0AAN8PHY8_PATCE</name>
<proteinExistence type="predicted"/>
<accession>A0AAN8PHY8</accession>
<keyword evidence="3" id="KW-1185">Reference proteome</keyword>
<evidence type="ECO:0000259" key="1">
    <source>
        <dbReference type="PROSITE" id="PS50003"/>
    </source>
</evidence>
<evidence type="ECO:0000313" key="2">
    <source>
        <dbReference type="EMBL" id="KAK6178812.1"/>
    </source>
</evidence>
<feature type="domain" description="PH" evidence="1">
    <location>
        <begin position="27"/>
        <end position="124"/>
    </location>
</feature>
<organism evidence="2 3">
    <name type="scientific">Patella caerulea</name>
    <name type="common">Rayed Mediterranean limpet</name>
    <dbReference type="NCBI Taxonomy" id="87958"/>
    <lineage>
        <taxon>Eukaryota</taxon>
        <taxon>Metazoa</taxon>
        <taxon>Spiralia</taxon>
        <taxon>Lophotrochozoa</taxon>
        <taxon>Mollusca</taxon>
        <taxon>Gastropoda</taxon>
        <taxon>Patellogastropoda</taxon>
        <taxon>Patelloidea</taxon>
        <taxon>Patellidae</taxon>
        <taxon>Patella</taxon>
    </lineage>
</organism>
<dbReference type="InterPro" id="IPR001849">
    <property type="entry name" value="PH_domain"/>
</dbReference>
<dbReference type="Pfam" id="PF00169">
    <property type="entry name" value="PH"/>
    <property type="match status" value="1"/>
</dbReference>
<dbReference type="Gene3D" id="2.30.29.30">
    <property type="entry name" value="Pleckstrin-homology domain (PH domain)/Phosphotyrosine-binding domain (PTB)"/>
    <property type="match status" value="1"/>
</dbReference>
<dbReference type="AlphaFoldDB" id="A0AAN8PHY8"/>
<reference evidence="2 3" key="1">
    <citation type="submission" date="2024-01" db="EMBL/GenBank/DDBJ databases">
        <title>The genome of the rayed Mediterranean limpet Patella caerulea (Linnaeus, 1758).</title>
        <authorList>
            <person name="Anh-Thu Weber A."/>
            <person name="Halstead-Nussloch G."/>
        </authorList>
    </citation>
    <scope>NUCLEOTIDE SEQUENCE [LARGE SCALE GENOMIC DNA]</scope>
    <source>
        <strain evidence="2">AATW-2023a</strain>
        <tissue evidence="2">Whole specimen</tissue>
    </source>
</reference>
<gene>
    <name evidence="2" type="ORF">SNE40_011312</name>
</gene>
<dbReference type="EMBL" id="JAZGQO010000008">
    <property type="protein sequence ID" value="KAK6178812.1"/>
    <property type="molecule type" value="Genomic_DNA"/>
</dbReference>
<dbReference type="PROSITE" id="PS50003">
    <property type="entry name" value="PH_DOMAIN"/>
    <property type="match status" value="1"/>
</dbReference>
<evidence type="ECO:0000313" key="3">
    <source>
        <dbReference type="Proteomes" id="UP001347796"/>
    </source>
</evidence>